<dbReference type="AlphaFoldDB" id="A0A397JP98"/>
<dbReference type="Proteomes" id="UP000266861">
    <property type="component" value="Unassembled WGS sequence"/>
</dbReference>
<dbReference type="EMBL" id="PQFF01000004">
    <property type="protein sequence ID" value="RHZ90175.1"/>
    <property type="molecule type" value="Genomic_DNA"/>
</dbReference>
<evidence type="ECO:0000313" key="2">
    <source>
        <dbReference type="Proteomes" id="UP000266861"/>
    </source>
</evidence>
<gene>
    <name evidence="1" type="ORF">Glove_5g81</name>
</gene>
<accession>A0A397JP98</accession>
<reference evidence="1 2" key="1">
    <citation type="submission" date="2018-08" db="EMBL/GenBank/DDBJ databases">
        <title>Genome and evolution of the arbuscular mycorrhizal fungus Diversispora epigaea (formerly Glomus versiforme) and its bacterial endosymbionts.</title>
        <authorList>
            <person name="Sun X."/>
            <person name="Fei Z."/>
            <person name="Harrison M."/>
        </authorList>
    </citation>
    <scope>NUCLEOTIDE SEQUENCE [LARGE SCALE GENOMIC DNA]</scope>
    <source>
        <strain evidence="1 2">IT104</strain>
    </source>
</reference>
<evidence type="ECO:0000313" key="1">
    <source>
        <dbReference type="EMBL" id="RHZ90175.1"/>
    </source>
</evidence>
<keyword evidence="2" id="KW-1185">Reference proteome</keyword>
<proteinExistence type="predicted"/>
<comment type="caution">
    <text evidence="1">The sequence shown here is derived from an EMBL/GenBank/DDBJ whole genome shotgun (WGS) entry which is preliminary data.</text>
</comment>
<sequence>MNRLAQKLTRIVTIRIMRFAKIQVLDVKSSLLHENKTRPPISTLSKENIRDNVKGEWDGGEYINTKTYRLSCWKSFQNAIQIIMIKA</sequence>
<protein>
    <submittedName>
        <fullName evidence="1">Uncharacterized protein</fullName>
    </submittedName>
</protein>
<name>A0A397JP98_9GLOM</name>
<organism evidence="1 2">
    <name type="scientific">Diversispora epigaea</name>
    <dbReference type="NCBI Taxonomy" id="1348612"/>
    <lineage>
        <taxon>Eukaryota</taxon>
        <taxon>Fungi</taxon>
        <taxon>Fungi incertae sedis</taxon>
        <taxon>Mucoromycota</taxon>
        <taxon>Glomeromycotina</taxon>
        <taxon>Glomeromycetes</taxon>
        <taxon>Diversisporales</taxon>
        <taxon>Diversisporaceae</taxon>
        <taxon>Diversispora</taxon>
    </lineage>
</organism>